<dbReference type="EMBL" id="JAHUTI010064140">
    <property type="protein sequence ID" value="MED6253148.1"/>
    <property type="molecule type" value="Genomic_DNA"/>
</dbReference>
<accession>A0ABU7BS03</accession>
<gene>
    <name evidence="1" type="ORF">ATANTOWER_023191</name>
</gene>
<dbReference type="Proteomes" id="UP001345963">
    <property type="component" value="Unassembled WGS sequence"/>
</dbReference>
<sequence length="102" mass="11753">MVLLAKCFSFSLIRPQDMFTKIRVFVTAFTKCSPSFMLFWSNGFYLTEWLFSSCQYRTCFTVDNNTFSQVPAYIFIRSFGFVPGFDTHILHITSGAQNLSPS</sequence>
<evidence type="ECO:0000313" key="2">
    <source>
        <dbReference type="Proteomes" id="UP001345963"/>
    </source>
</evidence>
<reference evidence="1 2" key="1">
    <citation type="submission" date="2021-07" db="EMBL/GenBank/DDBJ databases">
        <authorList>
            <person name="Palmer J.M."/>
        </authorList>
    </citation>
    <scope>NUCLEOTIDE SEQUENCE [LARGE SCALE GENOMIC DNA]</scope>
    <source>
        <strain evidence="1 2">AT_MEX2019</strain>
        <tissue evidence="1">Muscle</tissue>
    </source>
</reference>
<evidence type="ECO:0000313" key="1">
    <source>
        <dbReference type="EMBL" id="MED6253148.1"/>
    </source>
</evidence>
<protein>
    <submittedName>
        <fullName evidence="1">Uncharacterized protein</fullName>
    </submittedName>
</protein>
<name>A0ABU7BS03_9TELE</name>
<keyword evidence="2" id="KW-1185">Reference proteome</keyword>
<proteinExistence type="predicted"/>
<comment type="caution">
    <text evidence="1">The sequence shown here is derived from an EMBL/GenBank/DDBJ whole genome shotgun (WGS) entry which is preliminary data.</text>
</comment>
<organism evidence="1 2">
    <name type="scientific">Ataeniobius toweri</name>
    <dbReference type="NCBI Taxonomy" id="208326"/>
    <lineage>
        <taxon>Eukaryota</taxon>
        <taxon>Metazoa</taxon>
        <taxon>Chordata</taxon>
        <taxon>Craniata</taxon>
        <taxon>Vertebrata</taxon>
        <taxon>Euteleostomi</taxon>
        <taxon>Actinopterygii</taxon>
        <taxon>Neopterygii</taxon>
        <taxon>Teleostei</taxon>
        <taxon>Neoteleostei</taxon>
        <taxon>Acanthomorphata</taxon>
        <taxon>Ovalentaria</taxon>
        <taxon>Atherinomorphae</taxon>
        <taxon>Cyprinodontiformes</taxon>
        <taxon>Goodeidae</taxon>
        <taxon>Ataeniobius</taxon>
    </lineage>
</organism>